<feature type="domain" description="YCII-related" evidence="2">
    <location>
        <begin position="3"/>
        <end position="84"/>
    </location>
</feature>
<dbReference type="Gene3D" id="3.30.70.1060">
    <property type="entry name" value="Dimeric alpha+beta barrel"/>
    <property type="match status" value="1"/>
</dbReference>
<evidence type="ECO:0000313" key="3">
    <source>
        <dbReference type="EMBL" id="WOE75391.1"/>
    </source>
</evidence>
<keyword evidence="4" id="KW-1185">Reference proteome</keyword>
<dbReference type="PANTHER" id="PTHR33606">
    <property type="entry name" value="PROTEIN YCII"/>
    <property type="match status" value="1"/>
</dbReference>
<name>A0AA97F7K4_9SPHN</name>
<sequence length="105" mass="11877">MNRYVIYCRDRPGSKPKRDEAKQAHFRYVEENGSTICVAGPLKDDSGEITGSLYIINANSKRDAWAFLEADPYFVAGIWDNDTIVMEEFIAATGDWIGGPIWRTN</sequence>
<dbReference type="KEGG" id="acoa:RB602_01350"/>
<organism evidence="3 4">
    <name type="scientific">Alterisphingorhabdus coralli</name>
    <dbReference type="NCBI Taxonomy" id="3071408"/>
    <lineage>
        <taxon>Bacteria</taxon>
        <taxon>Pseudomonadati</taxon>
        <taxon>Pseudomonadota</taxon>
        <taxon>Alphaproteobacteria</taxon>
        <taxon>Sphingomonadales</taxon>
        <taxon>Sphingomonadaceae</taxon>
        <taxon>Alterisphingorhabdus (ex Yan et al. 2024)</taxon>
    </lineage>
</organism>
<reference evidence="3 4" key="1">
    <citation type="submission" date="2023-10" db="EMBL/GenBank/DDBJ databases">
        <title>Complete genome sequence of a Sphingomonadaceae bacterium.</title>
        <authorList>
            <person name="Yan C."/>
        </authorList>
    </citation>
    <scope>NUCLEOTIDE SEQUENCE [LARGE SCALE GENOMIC DNA]</scope>
    <source>
        <strain evidence="3 4">SCSIO 66989</strain>
    </source>
</reference>
<dbReference type="Pfam" id="PF03795">
    <property type="entry name" value="YCII"/>
    <property type="match status" value="1"/>
</dbReference>
<comment type="similarity">
    <text evidence="1">Belongs to the YciI family.</text>
</comment>
<gene>
    <name evidence="3" type="ORF">RB602_01350</name>
</gene>
<dbReference type="EMBL" id="CP136594">
    <property type="protein sequence ID" value="WOE75391.1"/>
    <property type="molecule type" value="Genomic_DNA"/>
</dbReference>
<accession>A0AA97F7K4</accession>
<evidence type="ECO:0000259" key="2">
    <source>
        <dbReference type="Pfam" id="PF03795"/>
    </source>
</evidence>
<evidence type="ECO:0000313" key="4">
    <source>
        <dbReference type="Proteomes" id="UP001302429"/>
    </source>
</evidence>
<dbReference type="InterPro" id="IPR005545">
    <property type="entry name" value="YCII"/>
</dbReference>
<dbReference type="SUPFAM" id="SSF54909">
    <property type="entry name" value="Dimeric alpha+beta barrel"/>
    <property type="match status" value="1"/>
</dbReference>
<dbReference type="PANTHER" id="PTHR33606:SF3">
    <property type="entry name" value="PROTEIN YCII"/>
    <property type="match status" value="1"/>
</dbReference>
<dbReference type="InterPro" id="IPR051807">
    <property type="entry name" value="Sec-metab_biosynth-assoc"/>
</dbReference>
<proteinExistence type="inferred from homology"/>
<dbReference type="InterPro" id="IPR011008">
    <property type="entry name" value="Dimeric_a/b-barrel"/>
</dbReference>
<protein>
    <submittedName>
        <fullName evidence="3">YciI family protein</fullName>
    </submittedName>
</protein>
<dbReference type="Proteomes" id="UP001302429">
    <property type="component" value="Chromosome"/>
</dbReference>
<dbReference type="AlphaFoldDB" id="A0AA97F7K4"/>
<evidence type="ECO:0000256" key="1">
    <source>
        <dbReference type="ARBA" id="ARBA00007689"/>
    </source>
</evidence>
<dbReference type="RefSeq" id="WP_317082251.1">
    <property type="nucleotide sequence ID" value="NZ_CP136594.1"/>
</dbReference>